<sequence>MGGVEDFLAWPLEKTGIFTVRSTYNLALELQNLNTSTASSVAPEGDRRLWNNVWKGGKLSRNALPTRRRKFVKNIELEDTCMLCGLSAETGHHATIVCPQAFNLRQGMRQHWSLPDEKMFEYTGPDWLLLLLDRCSPEQRDLTRLVLWRSWTVHNNITHQSEHLQVEEWMYILLNLWELMTQSRQHTSDNGVGQRPQTQQTKINVDGSFVVQSGTAGIGVVARNPMGEVLLSAWRVLFRCADAAEAEARALTEGIRLASQWIRGQVIIESDCARIVKAMKCKEDSWSVVHVKRECNVIANELALLARCDSHPAVWLGRAPACVANLVENDCTRIHT</sequence>
<dbReference type="InterPro" id="IPR044730">
    <property type="entry name" value="RNase_H-like_dom_plant"/>
</dbReference>
<dbReference type="SUPFAM" id="SSF53098">
    <property type="entry name" value="Ribonuclease H-like"/>
    <property type="match status" value="1"/>
</dbReference>
<reference evidence="2 4" key="1">
    <citation type="journal article" date="2012" name="Nat. Biotechnol.">
        <title>Reference genome sequence of the model plant Setaria.</title>
        <authorList>
            <person name="Bennetzen J.L."/>
            <person name="Schmutz J."/>
            <person name="Wang H."/>
            <person name="Percifield R."/>
            <person name="Hawkins J."/>
            <person name="Pontaroli A.C."/>
            <person name="Estep M."/>
            <person name="Feng L."/>
            <person name="Vaughn J.N."/>
            <person name="Grimwood J."/>
            <person name="Jenkins J."/>
            <person name="Barry K."/>
            <person name="Lindquist E."/>
            <person name="Hellsten U."/>
            <person name="Deshpande S."/>
            <person name="Wang X."/>
            <person name="Wu X."/>
            <person name="Mitros T."/>
            <person name="Triplett J."/>
            <person name="Yang X."/>
            <person name="Ye C.Y."/>
            <person name="Mauro-Herrera M."/>
            <person name="Wang L."/>
            <person name="Li P."/>
            <person name="Sharma M."/>
            <person name="Sharma R."/>
            <person name="Ronald P.C."/>
            <person name="Panaud O."/>
            <person name="Kellogg E.A."/>
            <person name="Brutnell T.P."/>
            <person name="Doust A.N."/>
            <person name="Tuskan G.A."/>
            <person name="Rokhsar D."/>
            <person name="Devos K.M."/>
        </authorList>
    </citation>
    <scope>NUCLEOTIDE SEQUENCE [LARGE SCALE GENOMIC DNA]</scope>
    <source>
        <strain evidence="4">cv. Yugu1</strain>
        <strain evidence="2">Yugu1</strain>
    </source>
</reference>
<dbReference type="Gene3D" id="3.30.420.10">
    <property type="entry name" value="Ribonuclease H-like superfamily/Ribonuclease H"/>
    <property type="match status" value="1"/>
</dbReference>
<dbReference type="Gramene" id="KQL01701">
    <property type="protein sequence ID" value="KQL01701"/>
    <property type="gene ID" value="SETIT_015174mg"/>
</dbReference>
<dbReference type="PANTHER" id="PTHR47074:SF73">
    <property type="entry name" value="OS04G0448401 PROTEIN"/>
    <property type="match status" value="1"/>
</dbReference>
<dbReference type="EnsemblPlants" id="KQL01701">
    <property type="protein sequence ID" value="KQL01701"/>
    <property type="gene ID" value="SETIT_015174mg"/>
</dbReference>
<dbReference type="Pfam" id="PF13456">
    <property type="entry name" value="RVT_3"/>
    <property type="match status" value="1"/>
</dbReference>
<dbReference type="Proteomes" id="UP000004995">
    <property type="component" value="Unassembled WGS sequence"/>
</dbReference>
<dbReference type="PANTHER" id="PTHR47074">
    <property type="entry name" value="BNAC02G40300D PROTEIN"/>
    <property type="match status" value="1"/>
</dbReference>
<dbReference type="InterPro" id="IPR036397">
    <property type="entry name" value="RNaseH_sf"/>
</dbReference>
<dbReference type="STRING" id="4555.K3YLQ0"/>
<feature type="domain" description="RNase H type-1" evidence="1">
    <location>
        <begin position="204"/>
        <end position="283"/>
    </location>
</feature>
<dbReference type="GO" id="GO:0003676">
    <property type="term" value="F:nucleic acid binding"/>
    <property type="evidence" value="ECO:0007669"/>
    <property type="project" value="InterPro"/>
</dbReference>
<reference evidence="2" key="2">
    <citation type="submission" date="2015-07" db="EMBL/GenBank/DDBJ databases">
        <authorList>
            <person name="Noorani M."/>
        </authorList>
    </citation>
    <scope>NUCLEOTIDE SEQUENCE</scope>
    <source>
        <strain evidence="2">Yugu1</strain>
    </source>
</reference>
<organism evidence="2">
    <name type="scientific">Setaria italica</name>
    <name type="common">Foxtail millet</name>
    <name type="synonym">Panicum italicum</name>
    <dbReference type="NCBI Taxonomy" id="4555"/>
    <lineage>
        <taxon>Eukaryota</taxon>
        <taxon>Viridiplantae</taxon>
        <taxon>Streptophyta</taxon>
        <taxon>Embryophyta</taxon>
        <taxon>Tracheophyta</taxon>
        <taxon>Spermatophyta</taxon>
        <taxon>Magnoliopsida</taxon>
        <taxon>Liliopsida</taxon>
        <taxon>Poales</taxon>
        <taxon>Poaceae</taxon>
        <taxon>PACMAD clade</taxon>
        <taxon>Panicoideae</taxon>
        <taxon>Panicodae</taxon>
        <taxon>Paniceae</taxon>
        <taxon>Cenchrinae</taxon>
        <taxon>Setaria</taxon>
    </lineage>
</organism>
<dbReference type="GO" id="GO:0004523">
    <property type="term" value="F:RNA-DNA hybrid ribonuclease activity"/>
    <property type="evidence" value="ECO:0007669"/>
    <property type="project" value="InterPro"/>
</dbReference>
<protein>
    <recommendedName>
        <fullName evidence="1">RNase H type-1 domain-containing protein</fullName>
    </recommendedName>
</protein>
<evidence type="ECO:0000313" key="4">
    <source>
        <dbReference type="Proteomes" id="UP000004995"/>
    </source>
</evidence>
<dbReference type="OMA" id="LAWPLEK"/>
<dbReference type="HOGENOM" id="CLU_000680_14_1_1"/>
<keyword evidence="4" id="KW-1185">Reference proteome</keyword>
<dbReference type="EMBL" id="AGNK02003816">
    <property type="status" value="NOT_ANNOTATED_CDS"/>
    <property type="molecule type" value="Genomic_DNA"/>
</dbReference>
<name>K3YLQ0_SETIT</name>
<dbReference type="CDD" id="cd06222">
    <property type="entry name" value="RNase_H_like"/>
    <property type="match status" value="1"/>
</dbReference>
<dbReference type="AlphaFoldDB" id="K3YLQ0"/>
<proteinExistence type="predicted"/>
<dbReference type="eggNOG" id="KOG1075">
    <property type="taxonomic scope" value="Eukaryota"/>
</dbReference>
<accession>K3YLQ0</accession>
<evidence type="ECO:0000313" key="3">
    <source>
        <dbReference type="EnsemblPlants" id="KQL01701"/>
    </source>
</evidence>
<evidence type="ECO:0000259" key="1">
    <source>
        <dbReference type="Pfam" id="PF13456"/>
    </source>
</evidence>
<dbReference type="OrthoDB" id="694273at2759"/>
<dbReference type="InterPro" id="IPR002156">
    <property type="entry name" value="RNaseH_domain"/>
</dbReference>
<evidence type="ECO:0000313" key="2">
    <source>
        <dbReference type="EMBL" id="RCV30978.1"/>
    </source>
</evidence>
<reference evidence="3" key="3">
    <citation type="submission" date="2018-08" db="UniProtKB">
        <authorList>
            <consortium name="EnsemblPlants"/>
        </authorList>
    </citation>
    <scope>IDENTIFICATION</scope>
    <source>
        <strain evidence="3">Yugu1</strain>
    </source>
</reference>
<gene>
    <name evidence="2" type="ORF">SETIT_6G139500v2</name>
</gene>
<dbReference type="InterPro" id="IPR012337">
    <property type="entry name" value="RNaseH-like_sf"/>
</dbReference>
<dbReference type="InterPro" id="IPR052929">
    <property type="entry name" value="RNase_H-like_EbsB-rel"/>
</dbReference>
<dbReference type="EMBL" id="CM003533">
    <property type="protein sequence ID" value="RCV30978.1"/>
    <property type="molecule type" value="Genomic_DNA"/>
</dbReference>